<dbReference type="PANTHER" id="PTHR36832">
    <property type="entry name" value="SLR1174 PROTEIN-RELATED"/>
    <property type="match status" value="1"/>
</dbReference>
<organism evidence="2 3">
    <name type="scientific">Paenibacillus zeirhizosphaerae</name>
    <dbReference type="NCBI Taxonomy" id="2987519"/>
    <lineage>
        <taxon>Bacteria</taxon>
        <taxon>Bacillati</taxon>
        <taxon>Bacillota</taxon>
        <taxon>Bacilli</taxon>
        <taxon>Bacillales</taxon>
        <taxon>Paenibacillaceae</taxon>
        <taxon>Paenibacillus</taxon>
    </lineage>
</organism>
<dbReference type="Pfam" id="PF06182">
    <property type="entry name" value="ABC2_membrane_6"/>
    <property type="match status" value="1"/>
</dbReference>
<feature type="transmembrane region" description="Helical" evidence="1">
    <location>
        <begin position="121"/>
        <end position="141"/>
    </location>
</feature>
<feature type="transmembrane region" description="Helical" evidence="1">
    <location>
        <begin position="29"/>
        <end position="48"/>
    </location>
</feature>
<feature type="transmembrane region" description="Helical" evidence="1">
    <location>
        <begin position="213"/>
        <end position="231"/>
    </location>
</feature>
<feature type="transmembrane region" description="Helical" evidence="1">
    <location>
        <begin position="68"/>
        <end position="85"/>
    </location>
</feature>
<keyword evidence="1" id="KW-0472">Membrane</keyword>
<reference evidence="2 3" key="1">
    <citation type="submission" date="2022-10" db="EMBL/GenBank/DDBJ databases">
        <title>Paenibacillus description and whole genome data of maize root bacterial community.</title>
        <authorList>
            <person name="Marton D."/>
            <person name="Farkas M."/>
            <person name="Cserhati M."/>
        </authorList>
    </citation>
    <scope>NUCLEOTIDE SEQUENCE [LARGE SCALE GENOMIC DNA]</scope>
    <source>
        <strain evidence="2 3">P96</strain>
    </source>
</reference>
<proteinExistence type="predicted"/>
<dbReference type="RefSeq" id="WP_305753355.1">
    <property type="nucleotide sequence ID" value="NZ_JAPCKK010000005.1"/>
</dbReference>
<comment type="caution">
    <text evidence="2">The sequence shown here is derived from an EMBL/GenBank/DDBJ whole genome shotgun (WGS) entry which is preliminary data.</text>
</comment>
<name>A0ABT9FLY1_9BACL</name>
<feature type="transmembrane region" description="Helical" evidence="1">
    <location>
        <begin position="238"/>
        <end position="261"/>
    </location>
</feature>
<keyword evidence="1" id="KW-1133">Transmembrane helix</keyword>
<keyword evidence="1" id="KW-0812">Transmembrane</keyword>
<evidence type="ECO:0000256" key="1">
    <source>
        <dbReference type="SAM" id="Phobius"/>
    </source>
</evidence>
<accession>A0ABT9FLY1</accession>
<evidence type="ECO:0000313" key="3">
    <source>
        <dbReference type="Proteomes" id="UP001241848"/>
    </source>
</evidence>
<evidence type="ECO:0000313" key="2">
    <source>
        <dbReference type="EMBL" id="MDP4095715.1"/>
    </source>
</evidence>
<sequence length="273" mass="30301">MRNNPLENNKYAKVFLLGMQSEMEYRANYWLQLFSFILPLLTQIFLWLAVFGSSGEHRLLGYTLEEMLIYAVMAAVTGRLIAAGFEYEIAADIKEGGLGKFLVQPVHYFAYRLFRFIGAKAVQSAVICMGAVFMLVGLSLWDSASVAVTDLFMYMLTLPGALLLNFLVYYTLSGMAFWITESSGLFYTLSLAIYVASGTVFPLTLFGETAGRVLSLLPFAYTVFFPVNAITGRLDVTLLAAGIGVQAFWIAVLLILSRLVWRTGVRRFVSVGG</sequence>
<protein>
    <submittedName>
        <fullName evidence="2">ABC-2 family transporter protein</fullName>
    </submittedName>
</protein>
<feature type="transmembrane region" description="Helical" evidence="1">
    <location>
        <begin position="184"/>
        <end position="207"/>
    </location>
</feature>
<keyword evidence="3" id="KW-1185">Reference proteome</keyword>
<dbReference type="EMBL" id="JAPCKK010000005">
    <property type="protein sequence ID" value="MDP4095715.1"/>
    <property type="molecule type" value="Genomic_DNA"/>
</dbReference>
<feature type="transmembrane region" description="Helical" evidence="1">
    <location>
        <begin position="153"/>
        <end position="172"/>
    </location>
</feature>
<dbReference type="PANTHER" id="PTHR36832:SF1">
    <property type="entry name" value="SLR1174 PROTEIN"/>
    <property type="match status" value="1"/>
</dbReference>
<gene>
    <name evidence="2" type="ORF">OIN60_02775</name>
</gene>
<dbReference type="Proteomes" id="UP001241848">
    <property type="component" value="Unassembled WGS sequence"/>
</dbReference>
<dbReference type="InterPro" id="IPR010390">
    <property type="entry name" value="ABC-2_transporter-like"/>
</dbReference>